<reference evidence="1 2" key="1">
    <citation type="submission" date="2019-04" db="EMBL/GenBank/DDBJ databases">
        <title>The sequence and de novo assembly of Takifugu bimaculatus genome using PacBio and Hi-C technologies.</title>
        <authorList>
            <person name="Xu P."/>
            <person name="Liu B."/>
            <person name="Zhou Z."/>
        </authorList>
    </citation>
    <scope>NUCLEOTIDE SEQUENCE [LARGE SCALE GENOMIC DNA]</scope>
    <source>
        <strain evidence="1">TB-2018</strain>
        <tissue evidence="1">Muscle</tissue>
    </source>
</reference>
<evidence type="ECO:0000313" key="2">
    <source>
        <dbReference type="Proteomes" id="UP000516260"/>
    </source>
</evidence>
<organism evidence="1 2">
    <name type="scientific">Takifugu bimaculatus</name>
    <dbReference type="NCBI Taxonomy" id="433685"/>
    <lineage>
        <taxon>Eukaryota</taxon>
        <taxon>Metazoa</taxon>
        <taxon>Chordata</taxon>
        <taxon>Craniata</taxon>
        <taxon>Vertebrata</taxon>
        <taxon>Euteleostomi</taxon>
        <taxon>Actinopterygii</taxon>
        <taxon>Neopterygii</taxon>
        <taxon>Teleostei</taxon>
        <taxon>Neoteleostei</taxon>
        <taxon>Acanthomorphata</taxon>
        <taxon>Eupercaria</taxon>
        <taxon>Tetraodontiformes</taxon>
        <taxon>Tetradontoidea</taxon>
        <taxon>Tetraodontidae</taxon>
        <taxon>Takifugu</taxon>
    </lineage>
</organism>
<name>A0A4Z2BJ60_9TELE</name>
<dbReference type="AlphaFoldDB" id="A0A4Z2BJ60"/>
<dbReference type="Proteomes" id="UP000516260">
    <property type="component" value="Chromosome 21"/>
</dbReference>
<proteinExistence type="predicted"/>
<dbReference type="EMBL" id="SWLE01000014">
    <property type="protein sequence ID" value="TNM92404.1"/>
    <property type="molecule type" value="Genomic_DNA"/>
</dbReference>
<comment type="caution">
    <text evidence="1">The sequence shown here is derived from an EMBL/GenBank/DDBJ whole genome shotgun (WGS) entry which is preliminary data.</text>
</comment>
<accession>A0A4Z2BJ60</accession>
<gene>
    <name evidence="1" type="ORF">fugu_019416</name>
</gene>
<protein>
    <submittedName>
        <fullName evidence="1">Uncharacterized protein</fullName>
    </submittedName>
</protein>
<sequence length="154" mass="16916">MRANTGVTPILGVLGRNTKKAPSSKLNKCKEICESEYNFKVNSVVVVEKQPQSGPAACSLLGMNEAALTDSNMCSGALLTHLTPLFSKSDLHEVSAESNRTLSSLKKSQAAVSQRIVSGTSQRPKSLRDDWLEVGSHLITYFRFWSSFSTFFRQ</sequence>
<keyword evidence="2" id="KW-1185">Reference proteome</keyword>
<evidence type="ECO:0000313" key="1">
    <source>
        <dbReference type="EMBL" id="TNM92404.1"/>
    </source>
</evidence>